<feature type="region of interest" description="Disordered" evidence="1">
    <location>
        <begin position="1"/>
        <end position="38"/>
    </location>
</feature>
<reference evidence="2 3" key="1">
    <citation type="submission" date="2015-02" db="EMBL/GenBank/DDBJ databases">
        <title>Draft genome sequences of ten Microbacterium spp. with emphasis on heavy metal contaminated environments.</title>
        <authorList>
            <person name="Corretto E."/>
        </authorList>
    </citation>
    <scope>NUCLEOTIDE SEQUENCE [LARGE SCALE GENOMIC DNA]</scope>
    <source>
        <strain evidence="2 3">DSM 8608</strain>
    </source>
</reference>
<dbReference type="AntiFam" id="ANF00095">
    <property type="entry name" value="Shadow ORF (opposite ABC transporters)"/>
</dbReference>
<name>A0A0M2HBK6_MICTR</name>
<feature type="compositionally biased region" description="Basic and acidic residues" evidence="1">
    <location>
        <begin position="1"/>
        <end position="11"/>
    </location>
</feature>
<keyword evidence="3" id="KW-1185">Reference proteome</keyword>
<evidence type="ECO:0000313" key="2">
    <source>
        <dbReference type="EMBL" id="KJL43879.1"/>
    </source>
</evidence>
<feature type="compositionally biased region" description="Basic and acidic residues" evidence="1">
    <location>
        <begin position="215"/>
        <end position="226"/>
    </location>
</feature>
<dbReference type="AlphaFoldDB" id="A0A0M2HBK6"/>
<organism evidence="2 3">
    <name type="scientific">Microbacterium trichothecenolyticum</name>
    <name type="common">Aureobacterium trichothecenolyticum</name>
    <dbReference type="NCBI Taxonomy" id="69370"/>
    <lineage>
        <taxon>Bacteria</taxon>
        <taxon>Bacillati</taxon>
        <taxon>Actinomycetota</taxon>
        <taxon>Actinomycetes</taxon>
        <taxon>Micrococcales</taxon>
        <taxon>Microbacteriaceae</taxon>
        <taxon>Microbacterium</taxon>
    </lineage>
</organism>
<evidence type="ECO:0000256" key="1">
    <source>
        <dbReference type="SAM" id="MobiDB-lite"/>
    </source>
</evidence>
<gene>
    <name evidence="2" type="ORF">RS82_01255</name>
</gene>
<feature type="region of interest" description="Disordered" evidence="1">
    <location>
        <begin position="278"/>
        <end position="315"/>
    </location>
</feature>
<dbReference type="AntiFam" id="ANF00142">
    <property type="entry name" value="Shadow ORF (opposite yadG)"/>
</dbReference>
<protein>
    <submittedName>
        <fullName evidence="2">Uncharacterized protein</fullName>
    </submittedName>
</protein>
<comment type="caution">
    <text evidence="2">The sequence shown here is derived from an EMBL/GenBank/DDBJ whole genome shotgun (WGS) entry which is preliminary data.</text>
</comment>
<dbReference type="Proteomes" id="UP000034098">
    <property type="component" value="Unassembled WGS sequence"/>
</dbReference>
<sequence length="315" mass="34495">MVVEVGVERGPELVGGQGQRIQSEAGAAEPQGGDRRYGQPHAHRVEVLRTAAQHVIHRAVGRQEAVVVEHHDPVDEAYGGVEVVLDEEDRPVAGCDEFGEGGVHLFDPGGVEIRGRLVEHEERRPHREGARDREPLASAARQAVGVVASAFPQADPAEGLLGAGEHHCHRHPEILRPERHLVEERAGDELRVRVLEHHADAGAELGDGRRLGVESLDLDRSGDGRRHGLRQQPIESEGQRRLARPARAEQQHHFSGGDIERDGCRRRRGLAVMGDAELAHPQQRHGSRHGHPIVEGNLAFPNLPGARMAAKRRAE</sequence>
<accession>A0A0M2HBK6</accession>
<proteinExistence type="predicted"/>
<dbReference type="EMBL" id="JYJA01000029">
    <property type="protein sequence ID" value="KJL43879.1"/>
    <property type="molecule type" value="Genomic_DNA"/>
</dbReference>
<feature type="region of interest" description="Disordered" evidence="1">
    <location>
        <begin position="215"/>
        <end position="263"/>
    </location>
</feature>
<feature type="compositionally biased region" description="Basic residues" evidence="1">
    <location>
        <begin position="282"/>
        <end position="291"/>
    </location>
</feature>
<evidence type="ECO:0000313" key="3">
    <source>
        <dbReference type="Proteomes" id="UP000034098"/>
    </source>
</evidence>